<organism evidence="2 3">
    <name type="scientific">Caenorhabditis tropicalis</name>
    <dbReference type="NCBI Taxonomy" id="1561998"/>
    <lineage>
        <taxon>Eukaryota</taxon>
        <taxon>Metazoa</taxon>
        <taxon>Ecdysozoa</taxon>
        <taxon>Nematoda</taxon>
        <taxon>Chromadorea</taxon>
        <taxon>Rhabditida</taxon>
        <taxon>Rhabditina</taxon>
        <taxon>Rhabditomorpha</taxon>
        <taxon>Rhabditoidea</taxon>
        <taxon>Rhabditidae</taxon>
        <taxon>Peloderinae</taxon>
        <taxon>Caenorhabditis</taxon>
    </lineage>
</organism>
<dbReference type="Proteomes" id="UP000095282">
    <property type="component" value="Unplaced"/>
</dbReference>
<dbReference type="AlphaFoldDB" id="A0A1I7TI27"/>
<evidence type="ECO:0000313" key="2">
    <source>
        <dbReference type="Proteomes" id="UP000095282"/>
    </source>
</evidence>
<dbReference type="eggNOG" id="ENOG502TK7X">
    <property type="taxonomic scope" value="Eukaryota"/>
</dbReference>
<protein>
    <submittedName>
        <fullName evidence="3">Chromosome partition protein Smc</fullName>
    </submittedName>
</protein>
<dbReference type="Gene3D" id="1.10.287.1490">
    <property type="match status" value="1"/>
</dbReference>
<evidence type="ECO:0000256" key="1">
    <source>
        <dbReference type="SAM" id="Coils"/>
    </source>
</evidence>
<name>A0A1I7TI27_9PELO</name>
<proteinExistence type="predicted"/>
<evidence type="ECO:0000313" key="3">
    <source>
        <dbReference type="WBParaSite" id="Csp11.Scaffold620.g6144.t1"/>
    </source>
</evidence>
<keyword evidence="1" id="KW-0175">Coiled coil</keyword>
<accession>A0A1I7TI27</accession>
<dbReference type="WBParaSite" id="Csp11.Scaffold620.g6144.t1">
    <property type="protein sequence ID" value="Csp11.Scaffold620.g6144.t1"/>
    <property type="gene ID" value="Csp11.Scaffold620.g6144"/>
</dbReference>
<sequence>MEAVVDRTLNYLSEFSQKLEVELDAAQKIIEKLKKQLQKQNPVAKDQVALQKEINAKDLQIRGLENEIVELKRSVEEEKNMAARMKFKMEEMQKELAKKDALIEKLIKKE</sequence>
<reference evidence="3" key="1">
    <citation type="submission" date="2016-11" db="UniProtKB">
        <authorList>
            <consortium name="WormBaseParasite"/>
        </authorList>
    </citation>
    <scope>IDENTIFICATION</scope>
</reference>
<keyword evidence="2" id="KW-1185">Reference proteome</keyword>
<feature type="coiled-coil region" evidence="1">
    <location>
        <begin position="16"/>
        <end position="109"/>
    </location>
</feature>